<sequence>MKFRFYVLFFCSISIPFANCKIDQRISTDKSHRTVLASVDASCRITSVEPLYSFLFGLVPVFRKTEPEPGPGQTLRVTEVTNWKDYVVTALGGWAITLVRRTRTIEFCEENLYASNWNPEKTSVDQTLYQMAVSGKIIVHLKSGDPLTQVRILGFDDSSVEIESLIPDPEGGMMDRAFLRDGSTLDGKQIGQDDKEVIMENLEGKKITIQKTALHKIDMRVPKIIKEKKNILKSEISRIDFEDSAKK</sequence>
<protein>
    <submittedName>
        <fullName evidence="1">Uncharacterized protein</fullName>
    </submittedName>
</protein>
<dbReference type="EMBL" id="AHON02000062">
    <property type="protein sequence ID" value="EKO32893.1"/>
    <property type="molecule type" value="Genomic_DNA"/>
</dbReference>
<organism evidence="1 2">
    <name type="scientific">Leptospira santarosai str. MOR084</name>
    <dbReference type="NCBI Taxonomy" id="1049984"/>
    <lineage>
        <taxon>Bacteria</taxon>
        <taxon>Pseudomonadati</taxon>
        <taxon>Spirochaetota</taxon>
        <taxon>Spirochaetia</taxon>
        <taxon>Leptospirales</taxon>
        <taxon>Leptospiraceae</taxon>
        <taxon>Leptospira</taxon>
    </lineage>
</organism>
<proteinExistence type="predicted"/>
<keyword evidence="2" id="KW-1185">Reference proteome</keyword>
<dbReference type="NCBIfam" id="NF047624">
    <property type="entry name" value="LIC_13076_fam"/>
    <property type="match status" value="1"/>
</dbReference>
<accession>A0A0E2BCE2</accession>
<comment type="caution">
    <text evidence="1">The sequence shown here is derived from an EMBL/GenBank/DDBJ whole genome shotgun (WGS) entry which is preliminary data.</text>
</comment>
<dbReference type="Proteomes" id="UP000006329">
    <property type="component" value="Unassembled WGS sequence"/>
</dbReference>
<dbReference type="GeneID" id="29739228"/>
<evidence type="ECO:0000313" key="2">
    <source>
        <dbReference type="Proteomes" id="UP000006329"/>
    </source>
</evidence>
<evidence type="ECO:0000313" key="1">
    <source>
        <dbReference type="EMBL" id="EKO32893.1"/>
    </source>
</evidence>
<dbReference type="RefSeq" id="WP_004460771.1">
    <property type="nucleotide sequence ID" value="NZ_AHON02000062.1"/>
</dbReference>
<reference evidence="1" key="1">
    <citation type="submission" date="2012-10" db="EMBL/GenBank/DDBJ databases">
        <authorList>
            <person name="Harkins D.M."/>
            <person name="Durkin A.S."/>
            <person name="Brinkac L.M."/>
            <person name="Haft D.H."/>
            <person name="Selengut J.D."/>
            <person name="Sanka R."/>
            <person name="DePew J."/>
            <person name="Purushe J."/>
            <person name="Matthias M.A."/>
            <person name="Vinetz J.M."/>
            <person name="Sutton G.G."/>
            <person name="Nierman W.C."/>
            <person name="Fouts D.E."/>
        </authorList>
    </citation>
    <scope>NUCLEOTIDE SEQUENCE [LARGE SCALE GENOMIC DNA]</scope>
    <source>
        <strain evidence="1">MOR084</strain>
    </source>
</reference>
<gene>
    <name evidence="1" type="ORF">LEP1GSC179_3867</name>
</gene>
<name>A0A0E2BCE2_9LEPT</name>
<dbReference type="AlphaFoldDB" id="A0A0E2BCE2"/>